<dbReference type="RefSeq" id="WP_104850571.1">
    <property type="nucleotide sequence ID" value="NZ_PKOZ01000015.1"/>
</dbReference>
<dbReference type="Proteomes" id="UP000239663">
    <property type="component" value="Unassembled WGS sequence"/>
</dbReference>
<evidence type="ECO:0000256" key="1">
    <source>
        <dbReference type="SAM" id="Coils"/>
    </source>
</evidence>
<comment type="caution">
    <text evidence="2">The sequence shown here is derived from an EMBL/GenBank/DDBJ whole genome shotgun (WGS) entry which is preliminary data.</text>
</comment>
<dbReference type="OrthoDB" id="9946953at2"/>
<reference evidence="2 3" key="1">
    <citation type="submission" date="2017-12" db="EMBL/GenBank/DDBJ databases">
        <title>Taxonomic description and draft genome of Pradoshia cofamensis Gen. nov., sp. nov., a thermotolerant bacillale isolated from anterior gut of earthworm Eisenia fetida.</title>
        <authorList>
            <person name="Saha T."/>
            <person name="Chakraborty R."/>
        </authorList>
    </citation>
    <scope>NUCLEOTIDE SEQUENCE [LARGE SCALE GENOMIC DNA]</scope>
    <source>
        <strain evidence="2 3">EAG3</strain>
    </source>
</reference>
<dbReference type="AlphaFoldDB" id="A0A2S7MW97"/>
<evidence type="ECO:0008006" key="4">
    <source>
        <dbReference type="Google" id="ProtNLM"/>
    </source>
</evidence>
<organism evidence="2 3">
    <name type="scientific">Pradoshia eiseniae</name>
    <dbReference type="NCBI Taxonomy" id="2064768"/>
    <lineage>
        <taxon>Bacteria</taxon>
        <taxon>Bacillati</taxon>
        <taxon>Bacillota</taxon>
        <taxon>Bacilli</taxon>
        <taxon>Bacillales</taxon>
        <taxon>Bacillaceae</taxon>
        <taxon>Pradoshia</taxon>
    </lineage>
</organism>
<feature type="coiled-coil region" evidence="1">
    <location>
        <begin position="20"/>
        <end position="54"/>
    </location>
</feature>
<accession>A0A2S7MW97</accession>
<protein>
    <recommendedName>
        <fullName evidence="4">Phage shock protein A</fullName>
    </recommendedName>
</protein>
<name>A0A2S7MW97_9BACI</name>
<keyword evidence="1" id="KW-0175">Coiled coil</keyword>
<proteinExistence type="predicted"/>
<sequence>MRISVKKITRYFKTDKELFFEELNDYRQSLDDAIKALEQDIQILRLALAKHRALGKSLVEQKKSLHVRMQSINKIIIQYVKMGNDEAAKDMVREKVKEQQKLQSLNEILDLQNQRIQDYQLRLKKVISILDNHKRNRAAFLIKQQIAIQELTISCKLNKKSCKKHIERIQREILDKDSYQSIDLMEDTQIDGLIEKELSHFKMNYAANNL</sequence>
<feature type="coiled-coil region" evidence="1">
    <location>
        <begin position="88"/>
        <end position="136"/>
    </location>
</feature>
<keyword evidence="3" id="KW-1185">Reference proteome</keyword>
<evidence type="ECO:0000313" key="3">
    <source>
        <dbReference type="Proteomes" id="UP000239663"/>
    </source>
</evidence>
<evidence type="ECO:0000313" key="2">
    <source>
        <dbReference type="EMBL" id="PQD94030.1"/>
    </source>
</evidence>
<dbReference type="EMBL" id="PKOZ01000015">
    <property type="protein sequence ID" value="PQD94030.1"/>
    <property type="molecule type" value="Genomic_DNA"/>
</dbReference>
<gene>
    <name evidence="2" type="ORF">CYL18_16280</name>
</gene>